<dbReference type="RefSeq" id="XP_019741855.1">
    <property type="nucleotide sequence ID" value="XM_019886296.1"/>
</dbReference>
<reference evidence="5" key="1">
    <citation type="submission" date="2025-08" db="UniProtKB">
        <authorList>
            <consortium name="Ensembl"/>
        </authorList>
    </citation>
    <scope>IDENTIFICATION</scope>
</reference>
<keyword evidence="3" id="KW-0732">Signal</keyword>
<dbReference type="InterPro" id="IPR050918">
    <property type="entry name" value="CNF-like_PLA2_Inhibitor"/>
</dbReference>
<dbReference type="SUPFAM" id="SSF57302">
    <property type="entry name" value="Snake toxin-like"/>
    <property type="match status" value="2"/>
</dbReference>
<dbReference type="Ensembl" id="ENSHCOT00000005406.1">
    <property type="protein sequence ID" value="ENSHCOP00000005415.1"/>
    <property type="gene ID" value="ENSHCOG00000007097.1"/>
</dbReference>
<keyword evidence="6" id="KW-1185">Reference proteome</keyword>
<dbReference type="GO" id="GO:0005576">
    <property type="term" value="C:extracellular region"/>
    <property type="evidence" value="ECO:0007669"/>
    <property type="project" value="UniProtKB-SubCell"/>
</dbReference>
<proteinExistence type="predicted"/>
<dbReference type="OMA" id="VGNDCTQ"/>
<keyword evidence="2" id="KW-0964">Secreted</keyword>
<dbReference type="Proteomes" id="UP000264820">
    <property type="component" value="Unplaced"/>
</dbReference>
<dbReference type="OrthoDB" id="5945173at2759"/>
<evidence type="ECO:0000256" key="1">
    <source>
        <dbReference type="ARBA" id="ARBA00004613"/>
    </source>
</evidence>
<dbReference type="STRING" id="109280.ENSHCOP00000005415"/>
<dbReference type="InterPro" id="IPR045860">
    <property type="entry name" value="Snake_toxin-like_sf"/>
</dbReference>
<dbReference type="InterPro" id="IPR016054">
    <property type="entry name" value="LY6_UPA_recep-like"/>
</dbReference>
<dbReference type="GeneTree" id="ENSGT00940000163304"/>
<evidence type="ECO:0000313" key="6">
    <source>
        <dbReference type="Proteomes" id="UP000264820"/>
    </source>
</evidence>
<evidence type="ECO:0000313" key="5">
    <source>
        <dbReference type="Ensembl" id="ENSHCOP00000005415.1"/>
    </source>
</evidence>
<feature type="domain" description="UPAR/Ly6" evidence="4">
    <location>
        <begin position="114"/>
        <end position="194"/>
    </location>
</feature>
<reference evidence="5" key="2">
    <citation type="submission" date="2025-09" db="UniProtKB">
        <authorList>
            <consortium name="Ensembl"/>
        </authorList>
    </citation>
    <scope>IDENTIFICATION</scope>
</reference>
<dbReference type="Gene3D" id="2.10.60.10">
    <property type="entry name" value="CD59"/>
    <property type="match status" value="2"/>
</dbReference>
<protein>
    <submittedName>
        <fullName evidence="5">Plasminogen activator, urokinase receptor</fullName>
    </submittedName>
</protein>
<name>A0A3Q2XL98_HIPCM</name>
<accession>A0A3Q2XL98</accession>
<dbReference type="SMART" id="SM00134">
    <property type="entry name" value="LU"/>
    <property type="match status" value="1"/>
</dbReference>
<dbReference type="KEGG" id="hcq:109525629"/>
<feature type="chain" id="PRO_5018664921" evidence="3">
    <location>
        <begin position="19"/>
        <end position="206"/>
    </location>
</feature>
<feature type="signal peptide" evidence="3">
    <location>
        <begin position="1"/>
        <end position="18"/>
    </location>
</feature>
<dbReference type="Pfam" id="PF00021">
    <property type="entry name" value="UPAR_LY6"/>
    <property type="match status" value="2"/>
</dbReference>
<dbReference type="PANTHER" id="PTHR20914">
    <property type="entry name" value="LY6/PLAUR DOMAIN-CONTAINING PROTEIN 8"/>
    <property type="match status" value="1"/>
</dbReference>
<comment type="subcellular location">
    <subcellularLocation>
        <location evidence="1">Secreted</location>
    </subcellularLocation>
</comment>
<evidence type="ECO:0000256" key="2">
    <source>
        <dbReference type="ARBA" id="ARBA00022525"/>
    </source>
</evidence>
<dbReference type="GeneID" id="109525629"/>
<evidence type="ECO:0000256" key="3">
    <source>
        <dbReference type="SAM" id="SignalP"/>
    </source>
</evidence>
<dbReference type="AlphaFoldDB" id="A0A3Q2XL98"/>
<sequence length="206" mass="22126">MHHRLLLLGILLLPKAYTLKCYECAAGSSATCIDTTKECPPMATHCSALRIIMHSGESVIADINGKSCSFSEQCAQASVNFGMTRTVLANECCTTDLCNSLPAPDYSKTRPSGRKCFTCNGLQCTSTVECQGNEYHCISTTVEIKGQKTTMKGCASKQMCTNTEQLEGLAGTRISCCEGDYCNGGSRPRAGLLLLGAPLLYLIVWP</sequence>
<organism evidence="5 6">
    <name type="scientific">Hippocampus comes</name>
    <name type="common">Tiger tail seahorse</name>
    <dbReference type="NCBI Taxonomy" id="109280"/>
    <lineage>
        <taxon>Eukaryota</taxon>
        <taxon>Metazoa</taxon>
        <taxon>Chordata</taxon>
        <taxon>Craniata</taxon>
        <taxon>Vertebrata</taxon>
        <taxon>Euteleostomi</taxon>
        <taxon>Actinopterygii</taxon>
        <taxon>Neopterygii</taxon>
        <taxon>Teleostei</taxon>
        <taxon>Neoteleostei</taxon>
        <taxon>Acanthomorphata</taxon>
        <taxon>Syngnathiaria</taxon>
        <taxon>Syngnathiformes</taxon>
        <taxon>Syngnathoidei</taxon>
        <taxon>Syngnathidae</taxon>
        <taxon>Hippocampus</taxon>
    </lineage>
</organism>
<evidence type="ECO:0000259" key="4">
    <source>
        <dbReference type="SMART" id="SM00134"/>
    </source>
</evidence>
<dbReference type="PANTHER" id="PTHR20914:SF26">
    <property type="entry name" value="PHOSPHOLIPASE A2 INHIBITOR CNF-LIKE"/>
    <property type="match status" value="1"/>
</dbReference>